<evidence type="ECO:0000313" key="8">
    <source>
        <dbReference type="EMBL" id="EEY58824.1"/>
    </source>
</evidence>
<dbReference type="PANTHER" id="PTHR24276:SF98">
    <property type="entry name" value="FI18310P1-RELATED"/>
    <property type="match status" value="1"/>
</dbReference>
<proteinExistence type="predicted"/>
<dbReference type="Gene3D" id="2.40.10.10">
    <property type="entry name" value="Trypsin-like serine proteases"/>
    <property type="match status" value="1"/>
</dbReference>
<keyword evidence="6" id="KW-0325">Glycoprotein</keyword>
<keyword evidence="5" id="KW-1015">Disulfide bond</keyword>
<keyword evidence="3" id="KW-0732">Signal</keyword>
<gene>
    <name evidence="8" type="ORF">PITG_11798</name>
</gene>
<dbReference type="VEuPathDB" id="FungiDB:PITG_11798"/>
<dbReference type="GO" id="GO:0004252">
    <property type="term" value="F:serine-type endopeptidase activity"/>
    <property type="evidence" value="ECO:0007669"/>
    <property type="project" value="InterPro"/>
</dbReference>
<evidence type="ECO:0000256" key="2">
    <source>
        <dbReference type="ARBA" id="ARBA00022525"/>
    </source>
</evidence>
<evidence type="ECO:0000256" key="1">
    <source>
        <dbReference type="ARBA" id="ARBA00004613"/>
    </source>
</evidence>
<dbReference type="GO" id="GO:0006508">
    <property type="term" value="P:proteolysis"/>
    <property type="evidence" value="ECO:0007669"/>
    <property type="project" value="InterPro"/>
</dbReference>
<protein>
    <recommendedName>
        <fullName evidence="7">Peptidase S1 domain-containing protein</fullName>
    </recommendedName>
</protein>
<keyword evidence="9" id="KW-1185">Reference proteome</keyword>
<dbReference type="InterPro" id="IPR050430">
    <property type="entry name" value="Peptidase_S1"/>
</dbReference>
<dbReference type="SUPFAM" id="SSF50494">
    <property type="entry name" value="Trypsin-like serine proteases"/>
    <property type="match status" value="1"/>
</dbReference>
<reference evidence="9" key="1">
    <citation type="journal article" date="2009" name="Nature">
        <title>Genome sequence and analysis of the Irish potato famine pathogen Phytophthora infestans.</title>
        <authorList>
            <consortium name="The Broad Institute Genome Sequencing Platform"/>
            <person name="Haas B.J."/>
            <person name="Kamoun S."/>
            <person name="Zody M.C."/>
            <person name="Jiang R.H."/>
            <person name="Handsaker R.E."/>
            <person name="Cano L.M."/>
            <person name="Grabherr M."/>
            <person name="Kodira C.D."/>
            <person name="Raffaele S."/>
            <person name="Torto-Alalibo T."/>
            <person name="Bozkurt T.O."/>
            <person name="Ah-Fong A.M."/>
            <person name="Alvarado L."/>
            <person name="Anderson V.L."/>
            <person name="Armstrong M.R."/>
            <person name="Avrova A."/>
            <person name="Baxter L."/>
            <person name="Beynon J."/>
            <person name="Boevink P.C."/>
            <person name="Bollmann S.R."/>
            <person name="Bos J.I."/>
            <person name="Bulone V."/>
            <person name="Cai G."/>
            <person name="Cakir C."/>
            <person name="Carrington J.C."/>
            <person name="Chawner M."/>
            <person name="Conti L."/>
            <person name="Costanzo S."/>
            <person name="Ewan R."/>
            <person name="Fahlgren N."/>
            <person name="Fischbach M.A."/>
            <person name="Fugelstad J."/>
            <person name="Gilroy E.M."/>
            <person name="Gnerre S."/>
            <person name="Green P.J."/>
            <person name="Grenville-Briggs L.J."/>
            <person name="Griffith J."/>
            <person name="Grunwald N.J."/>
            <person name="Horn K."/>
            <person name="Horner N.R."/>
            <person name="Hu C.H."/>
            <person name="Huitema E."/>
            <person name="Jeong D.H."/>
            <person name="Jones A.M."/>
            <person name="Jones J.D."/>
            <person name="Jones R.W."/>
            <person name="Karlsson E.K."/>
            <person name="Kunjeti S.G."/>
            <person name="Lamour K."/>
            <person name="Liu Z."/>
            <person name="Ma L."/>
            <person name="Maclean D."/>
            <person name="Chibucos M.C."/>
            <person name="McDonald H."/>
            <person name="McWalters J."/>
            <person name="Meijer H.J."/>
            <person name="Morgan W."/>
            <person name="Morris P.F."/>
            <person name="Munro C.A."/>
            <person name="O'Neill K."/>
            <person name="Ospina-Giraldo M."/>
            <person name="Pinzon A."/>
            <person name="Pritchard L."/>
            <person name="Ramsahoye B."/>
            <person name="Ren Q."/>
            <person name="Restrepo S."/>
            <person name="Roy S."/>
            <person name="Sadanandom A."/>
            <person name="Savidor A."/>
            <person name="Schornack S."/>
            <person name="Schwartz D.C."/>
            <person name="Schumann U.D."/>
            <person name="Schwessinger B."/>
            <person name="Seyer L."/>
            <person name="Sharpe T."/>
            <person name="Silvar C."/>
            <person name="Song J."/>
            <person name="Studholme D.J."/>
            <person name="Sykes S."/>
            <person name="Thines M."/>
            <person name="van de Vondervoort P.J."/>
            <person name="Phuntumart V."/>
            <person name="Wawra S."/>
            <person name="Weide R."/>
            <person name="Win J."/>
            <person name="Young C."/>
            <person name="Zhou S."/>
            <person name="Fry W."/>
            <person name="Meyers B.C."/>
            <person name="van West P."/>
            <person name="Ristaino J."/>
            <person name="Govers F."/>
            <person name="Birch P.R."/>
            <person name="Whisson S.C."/>
            <person name="Judelson H.S."/>
            <person name="Nusbaum C."/>
        </authorList>
    </citation>
    <scope>NUCLEOTIDE SEQUENCE [LARGE SCALE GENOMIC DNA]</scope>
    <source>
        <strain evidence="9">T30-4</strain>
    </source>
</reference>
<keyword evidence="2" id="KW-0964">Secreted</keyword>
<dbReference type="EMBL" id="DS028138">
    <property type="protein sequence ID" value="EEY58824.1"/>
    <property type="molecule type" value="Genomic_DNA"/>
</dbReference>
<evidence type="ECO:0000256" key="3">
    <source>
        <dbReference type="ARBA" id="ARBA00022729"/>
    </source>
</evidence>
<name>D0NHU9_PHYIT</name>
<dbReference type="PANTHER" id="PTHR24276">
    <property type="entry name" value="POLYSERASE-RELATED"/>
    <property type="match status" value="1"/>
</dbReference>
<dbReference type="KEGG" id="pif:PITG_11798"/>
<accession>D0NHU9</accession>
<evidence type="ECO:0000256" key="5">
    <source>
        <dbReference type="ARBA" id="ARBA00023157"/>
    </source>
</evidence>
<dbReference type="InParanoid" id="D0NHU9"/>
<dbReference type="Pfam" id="PF00089">
    <property type="entry name" value="Trypsin"/>
    <property type="match status" value="1"/>
</dbReference>
<dbReference type="GO" id="GO:0005576">
    <property type="term" value="C:extracellular region"/>
    <property type="evidence" value="ECO:0007669"/>
    <property type="project" value="UniProtKB-SubCell"/>
</dbReference>
<dbReference type="AlphaFoldDB" id="D0NHU9"/>
<evidence type="ECO:0000313" key="9">
    <source>
        <dbReference type="Proteomes" id="UP000006643"/>
    </source>
</evidence>
<dbReference type="OrthoDB" id="122635at2759"/>
<comment type="subcellular location">
    <subcellularLocation>
        <location evidence="1">Secreted</location>
    </subcellularLocation>
</comment>
<dbReference type="GeneID" id="9470813"/>
<dbReference type="RefSeq" id="XP_002901297.1">
    <property type="nucleotide sequence ID" value="XM_002901251.1"/>
</dbReference>
<dbReference type="Proteomes" id="UP000006643">
    <property type="component" value="Unassembled WGS sequence"/>
</dbReference>
<dbReference type="InterPro" id="IPR009003">
    <property type="entry name" value="Peptidase_S1_PA"/>
</dbReference>
<sequence>MVGQTLTSASTLTWEPYILLTLKYVTTAVSCLDWFWVDTYVPLEAKQSKKGGSQKAEKIRVVEVFEHPKFSSTWLTNDVVVLKLEKSSSHKPARLGDADGSDDKLKTKATVLGWGEVQFRLEGVQACVGLEFLLLAPGVYLCAGVLPGSQRKSHALMLQVTKHGCFVSDESLVQMPL</sequence>
<evidence type="ECO:0000256" key="6">
    <source>
        <dbReference type="ARBA" id="ARBA00023180"/>
    </source>
</evidence>
<dbReference type="InterPro" id="IPR001254">
    <property type="entry name" value="Trypsin_dom"/>
</dbReference>
<organism evidence="8 9">
    <name type="scientific">Phytophthora infestans (strain T30-4)</name>
    <name type="common">Potato late blight agent</name>
    <dbReference type="NCBI Taxonomy" id="403677"/>
    <lineage>
        <taxon>Eukaryota</taxon>
        <taxon>Sar</taxon>
        <taxon>Stramenopiles</taxon>
        <taxon>Oomycota</taxon>
        <taxon>Peronosporomycetes</taxon>
        <taxon>Peronosporales</taxon>
        <taxon>Peronosporaceae</taxon>
        <taxon>Phytophthora</taxon>
    </lineage>
</organism>
<dbReference type="InterPro" id="IPR043504">
    <property type="entry name" value="Peptidase_S1_PA_chymotrypsin"/>
</dbReference>
<evidence type="ECO:0000259" key="7">
    <source>
        <dbReference type="Pfam" id="PF00089"/>
    </source>
</evidence>
<feature type="domain" description="Peptidase S1" evidence="7">
    <location>
        <begin position="21"/>
        <end position="117"/>
    </location>
</feature>
<keyword evidence="4" id="KW-0843">Virulence</keyword>
<evidence type="ECO:0000256" key="4">
    <source>
        <dbReference type="ARBA" id="ARBA00023026"/>
    </source>
</evidence>
<dbReference type="HOGENOM" id="CLU_1520753_0_0_1"/>